<feature type="transmembrane region" description="Helical" evidence="7">
    <location>
        <begin position="614"/>
        <end position="634"/>
    </location>
</feature>
<dbReference type="InterPro" id="IPR047534">
    <property type="entry name" value="BRcat_RBR_parkin"/>
</dbReference>
<feature type="compositionally biased region" description="Basic and acidic residues" evidence="6">
    <location>
        <begin position="953"/>
        <end position="967"/>
    </location>
</feature>
<dbReference type="InterPro" id="IPR003977">
    <property type="entry name" value="Parkin"/>
</dbReference>
<evidence type="ECO:0000256" key="4">
    <source>
        <dbReference type="ARBA" id="ARBA00022989"/>
    </source>
</evidence>
<dbReference type="Pfam" id="PF17978">
    <property type="entry name" value="zf-RING_14"/>
    <property type="match status" value="1"/>
</dbReference>
<feature type="transmembrane region" description="Helical" evidence="7">
    <location>
        <begin position="708"/>
        <end position="731"/>
    </location>
</feature>
<evidence type="ECO:0000256" key="7">
    <source>
        <dbReference type="SAM" id="Phobius"/>
    </source>
</evidence>
<dbReference type="InterPro" id="IPR041170">
    <property type="entry name" value="Znf-RING_14"/>
</dbReference>
<dbReference type="CDD" id="cd16627">
    <property type="entry name" value="RING-HC_RBR_parkin"/>
    <property type="match status" value="1"/>
</dbReference>
<dbReference type="Pfam" id="PF17976">
    <property type="entry name" value="zf-RING_12"/>
    <property type="match status" value="1"/>
</dbReference>
<reference evidence="11" key="1">
    <citation type="submission" date="2022-11" db="EMBL/GenBank/DDBJ databases">
        <title>Centuries of genome instability and evolution in soft-shell clam transmissible cancer (bioRxiv).</title>
        <authorList>
            <person name="Hart S.F.M."/>
            <person name="Yonemitsu M.A."/>
            <person name="Giersch R.M."/>
            <person name="Beal B.F."/>
            <person name="Arriagada G."/>
            <person name="Davis B.W."/>
            <person name="Ostrander E.A."/>
            <person name="Goff S.P."/>
            <person name="Metzger M.J."/>
        </authorList>
    </citation>
    <scope>NUCLEOTIDE SEQUENCE</scope>
    <source>
        <strain evidence="11">MELC-2E11</strain>
        <tissue evidence="11">Siphon/mantle</tissue>
    </source>
</reference>
<dbReference type="PANTHER" id="PTHR23302:SF40">
    <property type="entry name" value="TRANSMEMBRANE CHANNEL-LIKE PROTEIN"/>
    <property type="match status" value="1"/>
</dbReference>
<feature type="region of interest" description="Disordered" evidence="6">
    <location>
        <begin position="927"/>
        <end position="967"/>
    </location>
</feature>
<evidence type="ECO:0000259" key="10">
    <source>
        <dbReference type="Pfam" id="PF17978"/>
    </source>
</evidence>
<feature type="transmembrane region" description="Helical" evidence="7">
    <location>
        <begin position="502"/>
        <end position="526"/>
    </location>
</feature>
<feature type="transmembrane region" description="Helical" evidence="7">
    <location>
        <begin position="654"/>
        <end position="673"/>
    </location>
</feature>
<protein>
    <submittedName>
        <fullName evidence="11">PRKN-like protein</fullName>
    </submittedName>
</protein>
<proteinExistence type="inferred from homology"/>
<keyword evidence="4 7" id="KW-1133">Transmembrane helix</keyword>
<dbReference type="SUPFAM" id="SSF57850">
    <property type="entry name" value="RING/U-box"/>
    <property type="match status" value="1"/>
</dbReference>
<evidence type="ECO:0000259" key="8">
    <source>
        <dbReference type="Pfam" id="PF07810"/>
    </source>
</evidence>
<dbReference type="Proteomes" id="UP001164746">
    <property type="component" value="Chromosome 6"/>
</dbReference>
<evidence type="ECO:0000256" key="3">
    <source>
        <dbReference type="ARBA" id="ARBA00022692"/>
    </source>
</evidence>
<feature type="domain" description="TMC" evidence="8">
    <location>
        <begin position="696"/>
        <end position="802"/>
    </location>
</feature>
<dbReference type="EMBL" id="CP111017">
    <property type="protein sequence ID" value="WAR06757.1"/>
    <property type="molecule type" value="Genomic_DNA"/>
</dbReference>
<evidence type="ECO:0000256" key="6">
    <source>
        <dbReference type="SAM" id="MobiDB-lite"/>
    </source>
</evidence>
<dbReference type="PRINTS" id="PR01475">
    <property type="entry name" value="PARKIN"/>
</dbReference>
<keyword evidence="12" id="KW-1185">Reference proteome</keyword>
<evidence type="ECO:0000256" key="2">
    <source>
        <dbReference type="ARBA" id="ARBA00006510"/>
    </source>
</evidence>
<feature type="transmembrane region" description="Helical" evidence="7">
    <location>
        <begin position="864"/>
        <end position="887"/>
    </location>
</feature>
<accession>A0ABY7E9P9</accession>
<feature type="transmembrane region" description="Helical" evidence="7">
    <location>
        <begin position="572"/>
        <end position="594"/>
    </location>
</feature>
<name>A0ABY7E9P9_MYAAR</name>
<feature type="transmembrane region" description="Helical" evidence="7">
    <location>
        <begin position="768"/>
        <end position="787"/>
    </location>
</feature>
<dbReference type="InterPro" id="IPR041565">
    <property type="entry name" value="Parkin_Znf-RING"/>
</dbReference>
<evidence type="ECO:0000256" key="5">
    <source>
        <dbReference type="ARBA" id="ARBA00023136"/>
    </source>
</evidence>
<dbReference type="CDD" id="cd20340">
    <property type="entry name" value="BRcat_RBR_parkin"/>
    <property type="match status" value="1"/>
</dbReference>
<sequence length="967" mass="108049">MTCSPVHKKLDHLYVVVLSGLVQWRSLLVVEGVNTSIVLYEQAYNTSSNFIHEMMAHFINVRFSKENSKVIDISGAENDLNLCAGSVLHVFEKKKSGCSPVSLDVEPRTVKSGQKDSFLKQYFVYCKVCGGLYPGKLRMRCQTCKQGAILMCQEPGSWADVLTAGRLQGLCKDCDSNQPAQFYFKCGSHDGDEECAPLRHVKPNTRDIECVICTDIRSPILVYPCGDKHVVCVDCFTTYAQTNLDRRSFVADPDIGYSLPCPVGCDNSLIRDIHHFQLLGKVQYERYKDFGAEECVIQAGGVFCPNVGCGAGMIVDQQAKDVHCHACQPMATMEGPDENSALIADDFSDLSEQTYINLGYGTASDLPSQPTAPPAEGDPESDIEELRFRLQYAFLDKELLRSGDRNLKGRQVGSKRAHKKEGASKLYRNYQLFEGAITQITAYFGSNVSSYFRFVRTLVYINLLMAVPLLATLTAPEGELSSSLVFYGLYGETLGFRYNMPLAYLLTWISSNMLAFLAIVSIWRVLAVWDYSVSSRQAVIDQRTSLRTEIKEMVRDEKTSQKVDMCKKCMRWLGRLVSNIVVLALLVGSGLLIYEVADADNILPDSASDGLKDLFQKYQLTVVVAGLKFLVPLIFQQLVRLEGLHPRTETKLTLARTTVFYIASLLVFVTSLYEVTDDCTANSTQVEAGQGNVSCCWENEVGEEVFKVVLVDLGIVIALGSILNLGRALVVRCSCKTIGYSRFDIVSSILDAVYGQGLVWLGLYFCPLLAAVGAIKLVMLFYFRYFLAKVSMVPPQQLFRASSTGNFYLAVLLLMLFISLFPMAYAVIEFQPSSECGPFRVYDRPYHVIRELVGELPEWLDDTLTYLGTPSVFVPILILLILVAIFFKVKASSYKRLIGELRRQLKFERRVEKRRIFATGRAMSGGMLSRYSSQDTITTPMSTPGPRLRRASAKSDHHRPIQEEQSL</sequence>
<organism evidence="11 12">
    <name type="scientific">Mya arenaria</name>
    <name type="common">Soft-shell clam</name>
    <dbReference type="NCBI Taxonomy" id="6604"/>
    <lineage>
        <taxon>Eukaryota</taxon>
        <taxon>Metazoa</taxon>
        <taxon>Spiralia</taxon>
        <taxon>Lophotrochozoa</taxon>
        <taxon>Mollusca</taxon>
        <taxon>Bivalvia</taxon>
        <taxon>Autobranchia</taxon>
        <taxon>Heteroconchia</taxon>
        <taxon>Euheterodonta</taxon>
        <taxon>Imparidentia</taxon>
        <taxon>Neoheterodontei</taxon>
        <taxon>Myida</taxon>
        <taxon>Myoidea</taxon>
        <taxon>Myidae</taxon>
        <taxon>Mya</taxon>
    </lineage>
</organism>
<gene>
    <name evidence="11" type="ORF">MAR_016715</name>
</gene>
<feature type="transmembrane region" description="Helical" evidence="7">
    <location>
        <begin position="807"/>
        <end position="828"/>
    </location>
</feature>
<keyword evidence="3 7" id="KW-0812">Transmembrane</keyword>
<evidence type="ECO:0000256" key="1">
    <source>
        <dbReference type="ARBA" id="ARBA00004141"/>
    </source>
</evidence>
<comment type="subcellular location">
    <subcellularLocation>
        <location evidence="1">Membrane</location>
        <topology evidence="1">Multi-pass membrane protein</topology>
    </subcellularLocation>
</comment>
<keyword evidence="5 7" id="KW-0472">Membrane</keyword>
<comment type="similarity">
    <text evidence="2">Belongs to the TMC family.</text>
</comment>
<feature type="domain" description="Parkin RING/Ubox like zinc-binding" evidence="9">
    <location>
        <begin position="121"/>
        <end position="189"/>
    </location>
</feature>
<evidence type="ECO:0000259" key="9">
    <source>
        <dbReference type="Pfam" id="PF17976"/>
    </source>
</evidence>
<feature type="transmembrane region" description="Helical" evidence="7">
    <location>
        <begin position="743"/>
        <end position="762"/>
    </location>
</feature>
<dbReference type="InterPro" id="IPR047535">
    <property type="entry name" value="RING-HC_RBR_parkin"/>
</dbReference>
<dbReference type="PANTHER" id="PTHR23302">
    <property type="entry name" value="TRANSMEMBRANE CHANNEL-RELATED"/>
    <property type="match status" value="1"/>
</dbReference>
<dbReference type="CDD" id="cd21382">
    <property type="entry name" value="RING0_parkin"/>
    <property type="match status" value="1"/>
</dbReference>
<evidence type="ECO:0000313" key="12">
    <source>
        <dbReference type="Proteomes" id="UP001164746"/>
    </source>
</evidence>
<dbReference type="Pfam" id="PF07810">
    <property type="entry name" value="TMC"/>
    <property type="match status" value="1"/>
</dbReference>
<dbReference type="InterPro" id="IPR038900">
    <property type="entry name" value="TMC"/>
</dbReference>
<feature type="compositionally biased region" description="Polar residues" evidence="6">
    <location>
        <begin position="930"/>
        <end position="942"/>
    </location>
</feature>
<evidence type="ECO:0000313" key="11">
    <source>
        <dbReference type="EMBL" id="WAR06757.1"/>
    </source>
</evidence>
<dbReference type="InterPro" id="IPR012496">
    <property type="entry name" value="TMC_dom"/>
</dbReference>
<feature type="domain" description="RING/Ubox-like zinc-binding" evidence="10">
    <location>
        <begin position="201"/>
        <end position="290"/>
    </location>
</feature>